<gene>
    <name evidence="1" type="ORF">CO2235_MP10393</name>
</gene>
<sequence length="29" mass="3323">MCQVYWRICADFIVSAHTDSYSPCPITNT</sequence>
<organism evidence="1">
    <name type="scientific">Cupriavidus oxalaticus</name>
    <dbReference type="NCBI Taxonomy" id="96344"/>
    <lineage>
        <taxon>Bacteria</taxon>
        <taxon>Pseudomonadati</taxon>
        <taxon>Pseudomonadota</taxon>
        <taxon>Betaproteobacteria</taxon>
        <taxon>Burkholderiales</taxon>
        <taxon>Burkholderiaceae</taxon>
        <taxon>Cupriavidus</taxon>
    </lineage>
</organism>
<dbReference type="AlphaFoldDB" id="A0A375GA25"/>
<dbReference type="EMBL" id="OGUS01000132">
    <property type="protein sequence ID" value="SPC18221.1"/>
    <property type="molecule type" value="Genomic_DNA"/>
</dbReference>
<accession>A0A375GA25</accession>
<protein>
    <submittedName>
        <fullName evidence="1">Uncharacterized protein</fullName>
    </submittedName>
</protein>
<dbReference type="Proteomes" id="UP000256862">
    <property type="component" value="Plasmid CO2235_mp"/>
</dbReference>
<proteinExistence type="predicted"/>
<evidence type="ECO:0000313" key="1">
    <source>
        <dbReference type="EMBL" id="SPC18221.1"/>
    </source>
</evidence>
<comment type="caution">
    <text evidence="1">The sequence shown here is derived from an EMBL/GenBank/DDBJ whole genome shotgun (WGS) entry which is preliminary data.</text>
</comment>
<reference evidence="1" key="1">
    <citation type="submission" date="2018-01" db="EMBL/GenBank/DDBJ databases">
        <authorList>
            <person name="Clerissi C."/>
        </authorList>
    </citation>
    <scope>NUCLEOTIDE SEQUENCE</scope>
    <source>
        <strain evidence="1">Cupriavidus oxalaticus LMG 2235</strain>
    </source>
</reference>
<name>A0A375GA25_9BURK</name>